<comment type="caution">
    <text evidence="2">The sequence shown here is derived from an EMBL/GenBank/DDBJ whole genome shotgun (WGS) entry which is preliminary data.</text>
</comment>
<dbReference type="EMBL" id="JACAGC010000010">
    <property type="protein sequence ID" value="KAF6339781.1"/>
    <property type="molecule type" value="Genomic_DNA"/>
</dbReference>
<accession>A0A7J7WR02</accession>
<sequence length="136" mass="14580">MVKGTVPLEAVVGGLGVRNLNWDRSPSRLEGECLLLCHFGHGLYKSVQALGANLASELNMVEWKGYSRLALPRAEQSHPCTLPPNTSSKPGIESCLLGGPRRPGRRLENELVHLAPLLPTSTSPSHTLLGAILGQN</sequence>
<organism evidence="2 3">
    <name type="scientific">Rhinolophus ferrumequinum</name>
    <name type="common">Greater horseshoe bat</name>
    <dbReference type="NCBI Taxonomy" id="59479"/>
    <lineage>
        <taxon>Eukaryota</taxon>
        <taxon>Metazoa</taxon>
        <taxon>Chordata</taxon>
        <taxon>Craniata</taxon>
        <taxon>Vertebrata</taxon>
        <taxon>Euteleostomi</taxon>
        <taxon>Mammalia</taxon>
        <taxon>Eutheria</taxon>
        <taxon>Laurasiatheria</taxon>
        <taxon>Chiroptera</taxon>
        <taxon>Yinpterochiroptera</taxon>
        <taxon>Rhinolophoidea</taxon>
        <taxon>Rhinolophidae</taxon>
        <taxon>Rhinolophinae</taxon>
        <taxon>Rhinolophus</taxon>
    </lineage>
</organism>
<gene>
    <name evidence="2" type="ORF">mRhiFer1_008055</name>
</gene>
<dbReference type="AlphaFoldDB" id="A0A7J7WR02"/>
<reference evidence="2 3" key="1">
    <citation type="journal article" date="2020" name="Nature">
        <title>Six reference-quality genomes reveal evolution of bat adaptations.</title>
        <authorList>
            <person name="Jebb D."/>
            <person name="Huang Z."/>
            <person name="Pippel M."/>
            <person name="Hughes G.M."/>
            <person name="Lavrichenko K."/>
            <person name="Devanna P."/>
            <person name="Winkler S."/>
            <person name="Jermiin L.S."/>
            <person name="Skirmuntt E.C."/>
            <person name="Katzourakis A."/>
            <person name="Burkitt-Gray L."/>
            <person name="Ray D.A."/>
            <person name="Sullivan K.A.M."/>
            <person name="Roscito J.G."/>
            <person name="Kirilenko B.M."/>
            <person name="Davalos L.M."/>
            <person name="Corthals A.P."/>
            <person name="Power M.L."/>
            <person name="Jones G."/>
            <person name="Ransome R.D."/>
            <person name="Dechmann D.K.N."/>
            <person name="Locatelli A.G."/>
            <person name="Puechmaille S.J."/>
            <person name="Fedrigo O."/>
            <person name="Jarvis E.D."/>
            <person name="Hiller M."/>
            <person name="Vernes S.C."/>
            <person name="Myers E.W."/>
            <person name="Teeling E.C."/>
        </authorList>
    </citation>
    <scope>NUCLEOTIDE SEQUENCE [LARGE SCALE GENOMIC DNA]</scope>
    <source>
        <strain evidence="2">MRhiFer1</strain>
        <tissue evidence="2">Lung</tissue>
    </source>
</reference>
<evidence type="ECO:0000256" key="1">
    <source>
        <dbReference type="SAM" id="MobiDB-lite"/>
    </source>
</evidence>
<evidence type="ECO:0000313" key="2">
    <source>
        <dbReference type="EMBL" id="KAF6339781.1"/>
    </source>
</evidence>
<proteinExistence type="predicted"/>
<feature type="region of interest" description="Disordered" evidence="1">
    <location>
        <begin position="79"/>
        <end position="99"/>
    </location>
</feature>
<name>A0A7J7WR02_RHIFE</name>
<dbReference type="Proteomes" id="UP000585614">
    <property type="component" value="Unassembled WGS sequence"/>
</dbReference>
<protein>
    <submittedName>
        <fullName evidence="2">Uncharacterized protein</fullName>
    </submittedName>
</protein>
<evidence type="ECO:0000313" key="3">
    <source>
        <dbReference type="Proteomes" id="UP000585614"/>
    </source>
</evidence>